<dbReference type="Proteomes" id="UP000183810">
    <property type="component" value="Chromosome"/>
</dbReference>
<evidence type="ECO:0000313" key="5">
    <source>
        <dbReference type="Proteomes" id="UP000183810"/>
    </source>
</evidence>
<gene>
    <name evidence="4" type="ORF">BOX37_04770</name>
</gene>
<name>A0A1J0VMZ1_9NOCA</name>
<dbReference type="InterPro" id="IPR058489">
    <property type="entry name" value="DUF8176"/>
</dbReference>
<feature type="domain" description="DUF8176" evidence="3">
    <location>
        <begin position="345"/>
        <end position="464"/>
    </location>
</feature>
<evidence type="ECO:0000256" key="2">
    <source>
        <dbReference type="SAM" id="Phobius"/>
    </source>
</evidence>
<dbReference type="KEGG" id="nsl:BOX37_04770"/>
<feature type="compositionally biased region" description="Low complexity" evidence="1">
    <location>
        <begin position="67"/>
        <end position="77"/>
    </location>
</feature>
<evidence type="ECO:0000259" key="3">
    <source>
        <dbReference type="Pfam" id="PF26527"/>
    </source>
</evidence>
<evidence type="ECO:0000313" key="4">
    <source>
        <dbReference type="EMBL" id="APE33393.1"/>
    </source>
</evidence>
<evidence type="ECO:0000256" key="1">
    <source>
        <dbReference type="SAM" id="MobiDB-lite"/>
    </source>
</evidence>
<accession>A0A1J0VMZ1</accession>
<keyword evidence="5" id="KW-1185">Reference proteome</keyword>
<feature type="region of interest" description="Disordered" evidence="1">
    <location>
        <begin position="1"/>
        <end position="273"/>
    </location>
</feature>
<keyword evidence="2" id="KW-0472">Membrane</keyword>
<reference evidence="4" key="1">
    <citation type="submission" date="2016-11" db="EMBL/GenBank/DDBJ databases">
        <authorList>
            <person name="Jaros S."/>
            <person name="Januszkiewicz K."/>
            <person name="Wedrychowicz H."/>
        </authorList>
    </citation>
    <scope>NUCLEOTIDE SEQUENCE [LARGE SCALE GENOMIC DNA]</scope>
    <source>
        <strain evidence="4">Y48</strain>
    </source>
</reference>
<keyword evidence="2" id="KW-0812">Transmembrane</keyword>
<feature type="transmembrane region" description="Helical" evidence="2">
    <location>
        <begin position="302"/>
        <end position="324"/>
    </location>
</feature>
<dbReference type="AlphaFoldDB" id="A0A1J0VMZ1"/>
<protein>
    <recommendedName>
        <fullName evidence="3">DUF8176 domain-containing protein</fullName>
    </recommendedName>
</protein>
<proteinExistence type="predicted"/>
<feature type="compositionally biased region" description="Pro residues" evidence="1">
    <location>
        <begin position="42"/>
        <end position="51"/>
    </location>
</feature>
<feature type="compositionally biased region" description="Pro residues" evidence="1">
    <location>
        <begin position="96"/>
        <end position="117"/>
    </location>
</feature>
<dbReference type="EMBL" id="CP018082">
    <property type="protein sequence ID" value="APE33393.1"/>
    <property type="molecule type" value="Genomic_DNA"/>
</dbReference>
<feature type="compositionally biased region" description="Basic and acidic residues" evidence="1">
    <location>
        <begin position="200"/>
        <end position="212"/>
    </location>
</feature>
<keyword evidence="2" id="KW-1133">Transmembrane helix</keyword>
<sequence>MDLGTEGDENERGDRPAAEFGPPVGDFGPPLDDEGFGAPLAATPPPPPPGALPEMGWRPAGPPSAAPGPFGASAPGAPGAPEPGPFGAPVVGHAPVTPPSDPPVGSTPPRGPVPPRLPADRRSAPTSVFGDALAASPPGRDASPFGAPTAPPDSSPFGAPTAPPADATVRIGGDQVPRGGASVFGDSPFGDSVPVSSGADRTEVIRRDRPGPRAEAPVDLAPPDSRRAPEAPETVRAPLAGEPRFAEDKAWWNSPDEGGAVPKPPAEPGLSWADDPIARRLAPKTPPPTPSAAKEPDKRMRWIIGGAAAAVLLVVVLVLTIGLVKRGGGDPGVTAAPIPSAVSATDCQEVAEQAVTVGNGPGDTSSGAKAILGFQYAFYVDRSGEKVREFAAPDGDISPAETIQAAIDEQIPVGATHCVKMRETSEGRYDVELREWHPDGTAIVYKQEIITANTDGKWQIRTIAAR</sequence>
<organism evidence="4 5">
    <name type="scientific">Nocardia mangyaensis</name>
    <dbReference type="NCBI Taxonomy" id="2213200"/>
    <lineage>
        <taxon>Bacteria</taxon>
        <taxon>Bacillati</taxon>
        <taxon>Actinomycetota</taxon>
        <taxon>Actinomycetes</taxon>
        <taxon>Mycobacteriales</taxon>
        <taxon>Nocardiaceae</taxon>
        <taxon>Nocardia</taxon>
    </lineage>
</organism>
<dbReference type="Pfam" id="PF26527">
    <property type="entry name" value="DUF8176"/>
    <property type="match status" value="1"/>
</dbReference>